<keyword evidence="1" id="KW-0472">Membrane</keyword>
<dbReference type="InterPro" id="IPR021443">
    <property type="entry name" value="DUF3093"/>
</dbReference>
<comment type="caution">
    <text evidence="2">The sequence shown here is derived from an EMBL/GenBank/DDBJ whole genome shotgun (WGS) entry which is preliminary data.</text>
</comment>
<accession>A0ABW3VT55</accession>
<proteinExistence type="predicted"/>
<protein>
    <submittedName>
        <fullName evidence="2">DUF3093 domain-containing protein</fullName>
    </submittedName>
</protein>
<keyword evidence="3" id="KW-1185">Reference proteome</keyword>
<sequence>MSEHPSPPPSATSGRVAFDERLSVPLWWYLVAVGVGVLLGAEIHMGYPGVRSWIGYVVLVPLCVGALYWLGRTQVRVADGVFSVADESVPLALVGRTDTVERRDKQVALGPELDPQAFLMHRAWVGPVVRVEILDPASDVPYWIVSTRHPDRLRAALAAGNPG</sequence>
<feature type="transmembrane region" description="Helical" evidence="1">
    <location>
        <begin position="53"/>
        <end position="70"/>
    </location>
</feature>
<evidence type="ECO:0000256" key="1">
    <source>
        <dbReference type="SAM" id="Phobius"/>
    </source>
</evidence>
<keyword evidence="1" id="KW-0812">Transmembrane</keyword>
<keyword evidence="1" id="KW-1133">Transmembrane helix</keyword>
<name>A0ABW3VT55_9PSEU</name>
<organism evidence="2 3">
    <name type="scientific">Pseudonocardia benzenivorans</name>
    <dbReference type="NCBI Taxonomy" id="228005"/>
    <lineage>
        <taxon>Bacteria</taxon>
        <taxon>Bacillati</taxon>
        <taxon>Actinomycetota</taxon>
        <taxon>Actinomycetes</taxon>
        <taxon>Pseudonocardiales</taxon>
        <taxon>Pseudonocardiaceae</taxon>
        <taxon>Pseudonocardia</taxon>
    </lineage>
</organism>
<dbReference type="EMBL" id="JBHTMB010000311">
    <property type="protein sequence ID" value="MFD1237876.1"/>
    <property type="molecule type" value="Genomic_DNA"/>
</dbReference>
<dbReference type="RefSeq" id="WP_013675178.1">
    <property type="nucleotide sequence ID" value="NZ_BAABKS010000016.1"/>
</dbReference>
<evidence type="ECO:0000313" key="3">
    <source>
        <dbReference type="Proteomes" id="UP001597182"/>
    </source>
</evidence>
<dbReference type="Pfam" id="PF11292">
    <property type="entry name" value="DUF3093"/>
    <property type="match status" value="1"/>
</dbReference>
<dbReference type="Proteomes" id="UP001597182">
    <property type="component" value="Unassembled WGS sequence"/>
</dbReference>
<feature type="transmembrane region" description="Helical" evidence="1">
    <location>
        <begin position="26"/>
        <end position="47"/>
    </location>
</feature>
<evidence type="ECO:0000313" key="2">
    <source>
        <dbReference type="EMBL" id="MFD1237876.1"/>
    </source>
</evidence>
<reference evidence="3" key="1">
    <citation type="journal article" date="2019" name="Int. J. Syst. Evol. Microbiol.">
        <title>The Global Catalogue of Microorganisms (GCM) 10K type strain sequencing project: providing services to taxonomists for standard genome sequencing and annotation.</title>
        <authorList>
            <consortium name="The Broad Institute Genomics Platform"/>
            <consortium name="The Broad Institute Genome Sequencing Center for Infectious Disease"/>
            <person name="Wu L."/>
            <person name="Ma J."/>
        </authorList>
    </citation>
    <scope>NUCLEOTIDE SEQUENCE [LARGE SCALE GENOMIC DNA]</scope>
    <source>
        <strain evidence="3">CCUG 49018</strain>
    </source>
</reference>
<gene>
    <name evidence="2" type="ORF">ACFQ34_31715</name>
</gene>